<proteinExistence type="predicted"/>
<comment type="caution">
    <text evidence="1">The sequence shown here is derived from an EMBL/GenBank/DDBJ whole genome shotgun (WGS) entry which is preliminary data.</text>
</comment>
<evidence type="ECO:0000313" key="1">
    <source>
        <dbReference type="EMBL" id="OGE65763.1"/>
    </source>
</evidence>
<dbReference type="EMBL" id="MFDO01000008">
    <property type="protein sequence ID" value="OGE65763.1"/>
    <property type="molecule type" value="Genomic_DNA"/>
</dbReference>
<gene>
    <name evidence="1" type="ORF">A3B49_00030</name>
</gene>
<accession>A0A1F5MK82</accession>
<organism evidence="1 2">
    <name type="scientific">Candidatus Daviesbacteria bacterium RIFCSPLOWO2_01_FULL_40_24</name>
    <dbReference type="NCBI Taxonomy" id="1797787"/>
    <lineage>
        <taxon>Bacteria</taxon>
        <taxon>Candidatus Daviesiibacteriota</taxon>
    </lineage>
</organism>
<sequence>MFKLERNDNGLWLNDNWAKPDDRWNPDNQVVFALRKYYLSPALIGGVFGELFKLFFHPQNILPISS</sequence>
<protein>
    <submittedName>
        <fullName evidence="1">Uncharacterized protein</fullName>
    </submittedName>
</protein>
<reference evidence="1 2" key="1">
    <citation type="journal article" date="2016" name="Nat. Commun.">
        <title>Thousands of microbial genomes shed light on interconnected biogeochemical processes in an aquifer system.</title>
        <authorList>
            <person name="Anantharaman K."/>
            <person name="Brown C.T."/>
            <person name="Hug L.A."/>
            <person name="Sharon I."/>
            <person name="Castelle C.J."/>
            <person name="Probst A.J."/>
            <person name="Thomas B.C."/>
            <person name="Singh A."/>
            <person name="Wilkins M.J."/>
            <person name="Karaoz U."/>
            <person name="Brodie E.L."/>
            <person name="Williams K.H."/>
            <person name="Hubbard S.S."/>
            <person name="Banfield J.F."/>
        </authorList>
    </citation>
    <scope>NUCLEOTIDE SEQUENCE [LARGE SCALE GENOMIC DNA]</scope>
</reference>
<dbReference type="AlphaFoldDB" id="A0A1F5MK82"/>
<name>A0A1F5MK82_9BACT</name>
<dbReference type="Proteomes" id="UP000178017">
    <property type="component" value="Unassembled WGS sequence"/>
</dbReference>
<evidence type="ECO:0000313" key="2">
    <source>
        <dbReference type="Proteomes" id="UP000178017"/>
    </source>
</evidence>